<dbReference type="EMBL" id="JACWUS010000012">
    <property type="protein sequence ID" value="MBD2830254.1"/>
    <property type="molecule type" value="Genomic_DNA"/>
</dbReference>
<organism evidence="1">
    <name type="scientific">Streptomyces globisporus</name>
    <dbReference type="NCBI Taxonomy" id="1908"/>
    <lineage>
        <taxon>Bacteria</taxon>
        <taxon>Bacillati</taxon>
        <taxon>Actinomycetota</taxon>
        <taxon>Actinomycetes</taxon>
        <taxon>Kitasatosporales</taxon>
        <taxon>Streptomycetaceae</taxon>
        <taxon>Streptomyces</taxon>
    </lineage>
</organism>
<evidence type="ECO:0000313" key="1">
    <source>
        <dbReference type="EMBL" id="MBD2830254.1"/>
    </source>
</evidence>
<accession>A0A927GPT8</accession>
<comment type="caution">
    <text evidence="1">The sequence shown here is derived from an EMBL/GenBank/DDBJ whole genome shotgun (WGS) entry which is preliminary data.</text>
</comment>
<sequence>MDLLLQVTVPDDEWGRATASDAATGATLATEILQHTARFLIDDDDATSSELTAGLLHRWLLILGDRMTPDGRRVSAVVADALAQTAHTCQELAVAAASVLPDLQEKDAATCAVSIAGHLGEVASTDVSVGDALAEAVLTFMHFRTDDDVSQEAARTCRKALTVGLTSDEARGVFARRHLAAVITTDAGREAGVAMIDEFSPLLAQYHVALSADHFSSLHVLLGDPAVKSARLGQVVQHLYNRMSAQPVESAGFVAHYLTDEGVGVQWLVWIAQHWASIPEHERSLAAAAVHRSDIAQSNGLPDLLAQHLIDTEETEPWQHAAAMWPTLTSERQTALFVAANGRCPALADLASVDILVASLDAAVVAFCLLFSISSPRARRLLKPLPTTSMIPSNLANGAKWTP</sequence>
<name>A0A927GPT8_STRGL</name>
<dbReference type="AlphaFoldDB" id="A0A927GPT8"/>
<gene>
    <name evidence="1" type="ORF">ID875_25630</name>
</gene>
<protein>
    <submittedName>
        <fullName evidence="1">Uncharacterized protein</fullName>
    </submittedName>
</protein>
<reference evidence="1" key="1">
    <citation type="journal article" date="2020" name="PLoS ONE">
        <title>Isolation and characterization of Streptomyces bacteriophages and Streptomyces strains encoding biosynthetic arsenals: Streptomyces strains and phages for antibiotic discovery.</title>
        <authorList>
            <person name="Montano E.T."/>
            <person name="Nideffer J.F."/>
            <person name="Brumage L."/>
            <person name="Erb M."/>
            <person name="Derman A.I."/>
            <person name="Davis J.P."/>
            <person name="Estrada E."/>
            <person name="Fu S."/>
            <person name="Le D."/>
            <person name="Vuppala A."/>
            <person name="Tran C."/>
            <person name="Luterstein E."/>
            <person name="Lakkaraju S."/>
            <person name="Panchagnula S."/>
            <person name="Ren C."/>
            <person name="Doan J."/>
            <person name="Tran S."/>
            <person name="Soriano J."/>
            <person name="Fujita Y."/>
            <person name="Gutala P."/>
            <person name="Fujii Q."/>
            <person name="Lee M."/>
            <person name="Bui A."/>
            <person name="Villarreal C."/>
            <person name="Shing S.R."/>
            <person name="Kim S."/>
            <person name="Freeman D."/>
            <person name="Racha V."/>
            <person name="Ho A."/>
            <person name="Kumar P."/>
            <person name="Falah K."/>
            <person name="Dawson T."/>
            <person name="Enustun E."/>
            <person name="Prichard A."/>
            <person name="Gomez A."/>
            <person name="Khanna K."/>
            <person name="Trigg S."/>
            <person name="Fernandez L."/>
            <person name="Pogliano K."/>
            <person name="Pogliano J."/>
        </authorList>
    </citation>
    <scope>NUCLEOTIDE SEQUENCE</scope>
    <source>
        <strain evidence="1">QF2</strain>
    </source>
</reference>
<proteinExistence type="predicted"/>